<evidence type="ECO:0000256" key="1">
    <source>
        <dbReference type="SAM" id="MobiDB-lite"/>
    </source>
</evidence>
<feature type="compositionally biased region" description="Pro residues" evidence="1">
    <location>
        <begin position="119"/>
        <end position="129"/>
    </location>
</feature>
<proteinExistence type="predicted"/>
<feature type="region of interest" description="Disordered" evidence="1">
    <location>
        <begin position="106"/>
        <end position="134"/>
    </location>
</feature>
<organism evidence="2 3">
    <name type="scientific">Methylobacterium radiodurans</name>
    <dbReference type="NCBI Taxonomy" id="2202828"/>
    <lineage>
        <taxon>Bacteria</taxon>
        <taxon>Pseudomonadati</taxon>
        <taxon>Pseudomonadota</taxon>
        <taxon>Alphaproteobacteria</taxon>
        <taxon>Hyphomicrobiales</taxon>
        <taxon>Methylobacteriaceae</taxon>
        <taxon>Methylobacterium</taxon>
    </lineage>
</organism>
<protein>
    <submittedName>
        <fullName evidence="2">Uncharacterized protein</fullName>
    </submittedName>
</protein>
<dbReference type="RefSeq" id="WP_109950268.1">
    <property type="nucleotide sequence ID" value="NZ_CP029551.1"/>
</dbReference>
<sequence length="146" mass="16364">MTRHRRLEHRFVDLLPDRLDPGVLYVSMEYGTVAHSCCCGCGTDVYTPLTPTDWSMTYDGDTVSLNPSVGNWHQPCRSHYVIRKGKVIEAGPWSDEQIAAERERDLAAKARHYGSGPAASPPAGPPPPEKQTGLLERLKRYLARRF</sequence>
<reference evidence="2 3" key="1">
    <citation type="submission" date="2018-05" db="EMBL/GenBank/DDBJ databases">
        <title>Complete Genome Sequence of Methylobacterium sp. 17Sr1-43.</title>
        <authorList>
            <person name="Srinivasan S."/>
        </authorList>
    </citation>
    <scope>NUCLEOTIDE SEQUENCE [LARGE SCALE GENOMIC DNA]</scope>
    <source>
        <strain evidence="2 3">17Sr1-43</strain>
    </source>
</reference>
<dbReference type="InterPro" id="IPR045384">
    <property type="entry name" value="DUF6527"/>
</dbReference>
<dbReference type="Proteomes" id="UP000246058">
    <property type="component" value="Chromosome"/>
</dbReference>
<dbReference type="OrthoDB" id="8256264at2"/>
<evidence type="ECO:0000313" key="3">
    <source>
        <dbReference type="Proteomes" id="UP000246058"/>
    </source>
</evidence>
<dbReference type="Pfam" id="PF20137">
    <property type="entry name" value="BubE"/>
    <property type="match status" value="1"/>
</dbReference>
<name>A0A2U8VP20_9HYPH</name>
<accession>A0A2U8VP20</accession>
<keyword evidence="3" id="KW-1185">Reference proteome</keyword>
<dbReference type="KEGG" id="meti:DK427_04790"/>
<evidence type="ECO:0000313" key="2">
    <source>
        <dbReference type="EMBL" id="AWN35142.1"/>
    </source>
</evidence>
<dbReference type="AlphaFoldDB" id="A0A2U8VP20"/>
<dbReference type="EMBL" id="CP029551">
    <property type="protein sequence ID" value="AWN35142.1"/>
    <property type="molecule type" value="Genomic_DNA"/>
</dbReference>
<gene>
    <name evidence="2" type="ORF">DK427_04790</name>
</gene>